<sequence length="221" mass="25192">MVEDKNKAEQLKKAKEVHDSNPLNKIADGRVQKHIEYYDMDDNKHVLDATLQEPSALLVTQLNDMIAKGDGIVDYGAVFEILMEKIIVSPNLNYEQMNKDLAKKYQNKIFRFTNKVGKKIKVNFKFPDYRSAFNIVLGASKSNGDSNNVNTIKALNKYVIEDSNGESIDFDFYNRGHDGFGMIKELPDQALAFLERTLDKDGYLSLLYKTFQYANTAITNN</sequence>
<organism evidence="1 2">
    <name type="scientific">Apilactobacillus micheneri</name>
    <dbReference type="NCBI Taxonomy" id="1899430"/>
    <lineage>
        <taxon>Bacteria</taxon>
        <taxon>Bacillati</taxon>
        <taxon>Bacillota</taxon>
        <taxon>Bacilli</taxon>
        <taxon>Lactobacillales</taxon>
        <taxon>Lactobacillaceae</taxon>
        <taxon>Apilactobacillus</taxon>
    </lineage>
</organism>
<gene>
    <name evidence="1" type="ORF">DY114_07440</name>
</gene>
<dbReference type="Proteomes" id="UP000777560">
    <property type="component" value="Unassembled WGS sequence"/>
</dbReference>
<evidence type="ECO:0000313" key="1">
    <source>
        <dbReference type="EMBL" id="TPR23134.1"/>
    </source>
</evidence>
<accession>A0ABY2YW22</accession>
<dbReference type="RefSeq" id="WP_140926074.1">
    <property type="nucleotide sequence ID" value="NZ_QUAU01000006.1"/>
</dbReference>
<proteinExistence type="predicted"/>
<comment type="caution">
    <text evidence="1">The sequence shown here is derived from an EMBL/GenBank/DDBJ whole genome shotgun (WGS) entry which is preliminary data.</text>
</comment>
<reference evidence="1 2" key="1">
    <citation type="submission" date="2018-08" db="EMBL/GenBank/DDBJ databases">
        <title>Comparative genomics of wild bee and flower associated Lactobacillus reveals potential adaptation to the bee host.</title>
        <authorList>
            <person name="Vuong H.Q."/>
            <person name="Mcfrederick Q.S."/>
        </authorList>
    </citation>
    <scope>NUCLEOTIDE SEQUENCE [LARGE SCALE GENOMIC DNA]</scope>
    <source>
        <strain evidence="1 2">HV_13</strain>
    </source>
</reference>
<protein>
    <submittedName>
        <fullName evidence="1">Uncharacterized protein</fullName>
    </submittedName>
</protein>
<evidence type="ECO:0000313" key="2">
    <source>
        <dbReference type="Proteomes" id="UP000777560"/>
    </source>
</evidence>
<name>A0ABY2YW22_9LACO</name>
<dbReference type="EMBL" id="QUAV01000006">
    <property type="protein sequence ID" value="TPR23134.1"/>
    <property type="molecule type" value="Genomic_DNA"/>
</dbReference>
<keyword evidence="2" id="KW-1185">Reference proteome</keyword>